<dbReference type="Proteomes" id="UP000276980">
    <property type="component" value="Plasmid pIC001A"/>
</dbReference>
<evidence type="ECO:0000259" key="1">
    <source>
        <dbReference type="Pfam" id="PF01926"/>
    </source>
</evidence>
<dbReference type="PANTHER" id="PTHR42714">
    <property type="entry name" value="TRNA MODIFICATION GTPASE GTPBP3"/>
    <property type="match status" value="1"/>
</dbReference>
<dbReference type="GO" id="GO:0030488">
    <property type="term" value="P:tRNA methylation"/>
    <property type="evidence" value="ECO:0007669"/>
    <property type="project" value="TreeGrafter"/>
</dbReference>
<geneLocation type="plasmid" evidence="3">
    <name>pic001a</name>
</geneLocation>
<dbReference type="PANTHER" id="PTHR42714:SF2">
    <property type="entry name" value="TRNA MODIFICATION GTPASE GTPBP3, MITOCHONDRIAL"/>
    <property type="match status" value="1"/>
</dbReference>
<dbReference type="RefSeq" id="WP_126039444.1">
    <property type="nucleotide sequence ID" value="NZ_CP022299.1"/>
</dbReference>
<dbReference type="InterPro" id="IPR027417">
    <property type="entry name" value="P-loop_NTPase"/>
</dbReference>
<organism evidence="2 3">
    <name type="scientific">Acinetobacter johnsonii</name>
    <dbReference type="NCBI Taxonomy" id="40214"/>
    <lineage>
        <taxon>Bacteria</taxon>
        <taxon>Pseudomonadati</taxon>
        <taxon>Pseudomonadota</taxon>
        <taxon>Gammaproteobacteria</taxon>
        <taxon>Moraxellales</taxon>
        <taxon>Moraxellaceae</taxon>
        <taxon>Acinetobacter</taxon>
    </lineage>
</organism>
<gene>
    <name evidence="2" type="ORF">CFH90_17885</name>
</gene>
<reference evidence="2 3" key="1">
    <citation type="submission" date="2017-06" db="EMBL/GenBank/DDBJ databases">
        <title>Complete Genome Sequence of the Carbazole-Degrading Bacterium Acinetobacter johnsonii IC001.</title>
        <authorList>
            <person name="Vejarano F."/>
            <person name="Suzuki-Minakuchi C."/>
            <person name="Ohtsubo Y."/>
            <person name="Tsuda M."/>
            <person name="Okada K."/>
            <person name="Nojiri H."/>
        </authorList>
    </citation>
    <scope>NUCLEOTIDE SEQUENCE [LARGE SCALE GENOMIC DNA]</scope>
    <source>
        <strain evidence="2 3">IC001</strain>
        <plasmid evidence="3">pic001a</plasmid>
    </source>
</reference>
<evidence type="ECO:0000313" key="2">
    <source>
        <dbReference type="EMBL" id="AZN65792.1"/>
    </source>
</evidence>
<dbReference type="SUPFAM" id="SSF52540">
    <property type="entry name" value="P-loop containing nucleoside triphosphate hydrolases"/>
    <property type="match status" value="1"/>
</dbReference>
<accession>A0A3S9AQA8</accession>
<dbReference type="InterPro" id="IPR006073">
    <property type="entry name" value="GTP-bd"/>
</dbReference>
<evidence type="ECO:0000313" key="3">
    <source>
        <dbReference type="Proteomes" id="UP000276980"/>
    </source>
</evidence>
<dbReference type="GO" id="GO:0002098">
    <property type="term" value="P:tRNA wobble uridine modification"/>
    <property type="evidence" value="ECO:0007669"/>
    <property type="project" value="TreeGrafter"/>
</dbReference>
<dbReference type="Pfam" id="PF01926">
    <property type="entry name" value="MMR_HSR1"/>
    <property type="match status" value="1"/>
</dbReference>
<keyword evidence="2" id="KW-0614">Plasmid</keyword>
<dbReference type="GO" id="GO:0005525">
    <property type="term" value="F:GTP binding"/>
    <property type="evidence" value="ECO:0007669"/>
    <property type="project" value="InterPro"/>
</dbReference>
<dbReference type="GO" id="GO:0005829">
    <property type="term" value="C:cytosol"/>
    <property type="evidence" value="ECO:0007669"/>
    <property type="project" value="TreeGrafter"/>
</dbReference>
<dbReference type="AlphaFoldDB" id="A0A3S9AQA8"/>
<sequence length="537" mass="60827">MSTDLIQTSIESPIQHLIQSSDTFVQPEQDILLHLNKMQAWHQQLATNLNERRLNSNGLSSSSQISTAIVALNTQLEHYLSHWETHLDRLKDAQSIAEHFEDKIILLIFGKFNAGKSSLCNVLAESFRRRQQSVGYFYLDAGNIIESDKPLKEGATETTSRLQGVCLGLNLILLDTPGLHSVTPQNAELTQRFLDSADGVLWLSSSSSPGQVKELMALGQELRRHKPLLPVITRSDYFDEDEVDGEIFQVLCNKNSDQRSLQEQDVYTRATSQLVEMQVDPDLLQVPVSISSQMLKDADFNDQAMQSAGFNSLFNALFHLIEPALAYKQRKPAEALLHHLQEEILAPLQLEVVPQLNQLQVCLNNASNALVQHKSQIMTQTWRSVIATLPSLLEQFAAQQALPDLYRTLTQQTNQLLAVHISNHLVDYQLKFMPLEHLEFSEHLAYDVIYAEEDKDILAIGHERLYTEISNGLLQKVDNYLDDVIEQCQNVLSNIEKQIETIHQGLINDEQELKYIADYLRRPSSDSSKARNLLNLS</sequence>
<proteinExistence type="predicted"/>
<feature type="domain" description="G" evidence="1">
    <location>
        <begin position="107"/>
        <end position="232"/>
    </location>
</feature>
<name>A0A3S9AQA8_ACIJO</name>
<dbReference type="Gene3D" id="3.40.50.300">
    <property type="entry name" value="P-loop containing nucleotide triphosphate hydrolases"/>
    <property type="match status" value="1"/>
</dbReference>
<protein>
    <submittedName>
        <fullName evidence="2">dGTPase</fullName>
    </submittedName>
</protein>
<dbReference type="EMBL" id="CP022299">
    <property type="protein sequence ID" value="AZN65792.1"/>
    <property type="molecule type" value="Genomic_DNA"/>
</dbReference>